<feature type="chain" id="PRO_5045916858" evidence="7">
    <location>
        <begin position="23"/>
        <end position="117"/>
    </location>
</feature>
<dbReference type="SUPFAM" id="SSF46626">
    <property type="entry name" value="Cytochrome c"/>
    <property type="match status" value="1"/>
</dbReference>
<keyword evidence="1" id="KW-0813">Transport</keyword>
<dbReference type="RefSeq" id="WP_195874397.1">
    <property type="nucleotide sequence ID" value="NZ_JADOEL010000001.1"/>
</dbReference>
<dbReference type="PANTHER" id="PTHR33751:SF9">
    <property type="entry name" value="CYTOCHROME C4"/>
    <property type="match status" value="1"/>
</dbReference>
<protein>
    <submittedName>
        <fullName evidence="9">Cytochrome c</fullName>
    </submittedName>
</protein>
<comment type="caution">
    <text evidence="9">The sequence shown here is derived from an EMBL/GenBank/DDBJ whole genome shotgun (WGS) entry which is preliminary data.</text>
</comment>
<dbReference type="Proteomes" id="UP000657372">
    <property type="component" value="Unassembled WGS sequence"/>
</dbReference>
<keyword evidence="7" id="KW-0732">Signal</keyword>
<evidence type="ECO:0000313" key="10">
    <source>
        <dbReference type="Proteomes" id="UP000657372"/>
    </source>
</evidence>
<accession>A0ABS0EMT8</accession>
<keyword evidence="5 6" id="KW-0408">Iron</keyword>
<evidence type="ECO:0000256" key="5">
    <source>
        <dbReference type="ARBA" id="ARBA00023004"/>
    </source>
</evidence>
<evidence type="ECO:0000256" key="7">
    <source>
        <dbReference type="SAM" id="SignalP"/>
    </source>
</evidence>
<name>A0ABS0EMT8_9BURK</name>
<dbReference type="InterPro" id="IPR050597">
    <property type="entry name" value="Cytochrome_c_Oxidase_Subunit"/>
</dbReference>
<keyword evidence="2 6" id="KW-0349">Heme</keyword>
<keyword evidence="10" id="KW-1185">Reference proteome</keyword>
<feature type="domain" description="Cytochrome c" evidence="8">
    <location>
        <begin position="24"/>
        <end position="110"/>
    </location>
</feature>
<evidence type="ECO:0000256" key="2">
    <source>
        <dbReference type="ARBA" id="ARBA00022617"/>
    </source>
</evidence>
<feature type="signal peptide" evidence="7">
    <location>
        <begin position="1"/>
        <end position="22"/>
    </location>
</feature>
<evidence type="ECO:0000256" key="4">
    <source>
        <dbReference type="ARBA" id="ARBA00022982"/>
    </source>
</evidence>
<dbReference type="InterPro" id="IPR036909">
    <property type="entry name" value="Cyt_c-like_dom_sf"/>
</dbReference>
<evidence type="ECO:0000313" key="9">
    <source>
        <dbReference type="EMBL" id="MBF8176172.1"/>
    </source>
</evidence>
<sequence length="117" mass="12526">MKKIISLAVLSLSAVVSVHASAESKIDAGKAAVTKFNCASCHGADFKTPIDPAYPILAGQHKDYLKHALVSYKRGNKASNGRGNPIMEPLAKQLSSQDIENIAAYLHSLPTNLVLRK</sequence>
<keyword evidence="4" id="KW-0249">Electron transport</keyword>
<proteinExistence type="predicted"/>
<keyword evidence="3 6" id="KW-0479">Metal-binding</keyword>
<dbReference type="EMBL" id="JADOEL010000001">
    <property type="protein sequence ID" value="MBF8176172.1"/>
    <property type="molecule type" value="Genomic_DNA"/>
</dbReference>
<reference evidence="9 10" key="1">
    <citation type="submission" date="2020-11" db="EMBL/GenBank/DDBJ databases">
        <title>WGS of Herminiimonas contaminans strain Marseille-Q4544 isolated from planarians Schmidtea mediterranea.</title>
        <authorList>
            <person name="Kangale L."/>
        </authorList>
    </citation>
    <scope>NUCLEOTIDE SEQUENCE [LARGE SCALE GENOMIC DNA]</scope>
    <source>
        <strain evidence="9 10">Marseille-Q4544</strain>
    </source>
</reference>
<dbReference type="PROSITE" id="PS51007">
    <property type="entry name" value="CYTC"/>
    <property type="match status" value="1"/>
</dbReference>
<dbReference type="PANTHER" id="PTHR33751">
    <property type="entry name" value="CBB3-TYPE CYTOCHROME C OXIDASE SUBUNIT FIXP"/>
    <property type="match status" value="1"/>
</dbReference>
<organism evidence="9 10">
    <name type="scientific">Herminiimonas contaminans</name>
    <dbReference type="NCBI Taxonomy" id="1111140"/>
    <lineage>
        <taxon>Bacteria</taxon>
        <taxon>Pseudomonadati</taxon>
        <taxon>Pseudomonadota</taxon>
        <taxon>Betaproteobacteria</taxon>
        <taxon>Burkholderiales</taxon>
        <taxon>Oxalobacteraceae</taxon>
        <taxon>Herminiimonas</taxon>
    </lineage>
</organism>
<dbReference type="Gene3D" id="1.10.760.10">
    <property type="entry name" value="Cytochrome c-like domain"/>
    <property type="match status" value="1"/>
</dbReference>
<gene>
    <name evidence="9" type="ORF">IXC47_00595</name>
</gene>
<evidence type="ECO:0000256" key="6">
    <source>
        <dbReference type="PROSITE-ProRule" id="PRU00433"/>
    </source>
</evidence>
<evidence type="ECO:0000256" key="3">
    <source>
        <dbReference type="ARBA" id="ARBA00022723"/>
    </source>
</evidence>
<dbReference type="Pfam" id="PF00034">
    <property type="entry name" value="Cytochrom_C"/>
    <property type="match status" value="1"/>
</dbReference>
<evidence type="ECO:0000259" key="8">
    <source>
        <dbReference type="PROSITE" id="PS51007"/>
    </source>
</evidence>
<dbReference type="InterPro" id="IPR009056">
    <property type="entry name" value="Cyt_c-like_dom"/>
</dbReference>
<evidence type="ECO:0000256" key="1">
    <source>
        <dbReference type="ARBA" id="ARBA00022448"/>
    </source>
</evidence>